<dbReference type="Proteomes" id="UP000010469">
    <property type="component" value="Chromosome"/>
</dbReference>
<dbReference type="InParanoid" id="L0AAR9"/>
<gene>
    <name evidence="1" type="ordered locus">Calag_0777</name>
</gene>
<dbReference type="HOGENOM" id="CLU_1700175_0_0_2"/>
<evidence type="ECO:0000313" key="2">
    <source>
        <dbReference type="Proteomes" id="UP000010469"/>
    </source>
</evidence>
<dbReference type="OrthoDB" id="380849at2157"/>
<name>L0AAR9_CALLD</name>
<dbReference type="GeneID" id="14212037"/>
<dbReference type="RefSeq" id="WP_015232416.1">
    <property type="nucleotide sequence ID" value="NC_019791.1"/>
</dbReference>
<accession>L0AAR9</accession>
<sequence>MVELHPVGILAESNCFYIAAPIINAPWKPNENIEKIISNIINELKAWDISNYNLTKIEKAIYFSTIYGGLTLIYTCDPIVAISRIHTNISLSLKNSENNETKIMKDEDLLKAWAIIFNGNETEGLKILSGNLVFPKDYKWDIGGEYKIAARGIKY</sequence>
<dbReference type="eggNOG" id="arCOG13720">
    <property type="taxonomic scope" value="Archaea"/>
</dbReference>
<dbReference type="AlphaFoldDB" id="L0AAR9"/>
<dbReference type="KEGG" id="clg:Calag_0777"/>
<organism evidence="1 2">
    <name type="scientific">Caldisphaera lagunensis (strain DSM 15908 / JCM 11604 / ANMR 0165 / IC-154)</name>
    <dbReference type="NCBI Taxonomy" id="1056495"/>
    <lineage>
        <taxon>Archaea</taxon>
        <taxon>Thermoproteota</taxon>
        <taxon>Thermoprotei</taxon>
        <taxon>Acidilobales</taxon>
        <taxon>Caldisphaeraceae</taxon>
        <taxon>Caldisphaera</taxon>
    </lineage>
</organism>
<dbReference type="EMBL" id="CP003378">
    <property type="protein sequence ID" value="AFZ70519.1"/>
    <property type="molecule type" value="Genomic_DNA"/>
</dbReference>
<protein>
    <submittedName>
        <fullName evidence="1">Uncharacterized protein</fullName>
    </submittedName>
</protein>
<reference evidence="2" key="1">
    <citation type="submission" date="2012-03" db="EMBL/GenBank/DDBJ databases">
        <title>Complete genome of Caldisphaera lagunensis DSM 15908.</title>
        <authorList>
            <person name="Lucas S."/>
            <person name="Copeland A."/>
            <person name="Lapidus A."/>
            <person name="Glavina del Rio T."/>
            <person name="Dalin E."/>
            <person name="Tice H."/>
            <person name="Bruce D."/>
            <person name="Goodwin L."/>
            <person name="Pitluck S."/>
            <person name="Peters L."/>
            <person name="Mikhailova N."/>
            <person name="Teshima H."/>
            <person name="Kyrpides N."/>
            <person name="Mavromatis K."/>
            <person name="Ivanova N."/>
            <person name="Brettin T."/>
            <person name="Detter J.C."/>
            <person name="Han C."/>
            <person name="Larimer F."/>
            <person name="Land M."/>
            <person name="Hauser L."/>
            <person name="Markowitz V."/>
            <person name="Cheng J.-F."/>
            <person name="Hugenholtz P."/>
            <person name="Woyke T."/>
            <person name="Wu D."/>
            <person name="Spring S."/>
            <person name="Schroeder M."/>
            <person name="Brambilla E."/>
            <person name="Klenk H.-P."/>
            <person name="Eisen J.A."/>
        </authorList>
    </citation>
    <scope>NUCLEOTIDE SEQUENCE [LARGE SCALE GENOMIC DNA]</scope>
    <source>
        <strain evidence="2">DSM 15908 / JCM 11604 / IC-154</strain>
    </source>
</reference>
<proteinExistence type="predicted"/>
<keyword evidence="2" id="KW-1185">Reference proteome</keyword>
<evidence type="ECO:0000313" key="1">
    <source>
        <dbReference type="EMBL" id="AFZ70519.1"/>
    </source>
</evidence>
<dbReference type="STRING" id="1056495.Calag_0777"/>